<accession>A0A1S2D159</accession>
<name>A0A1S2D159_AERSO</name>
<dbReference type="GeneID" id="58921545"/>
<evidence type="ECO:0000313" key="4">
    <source>
        <dbReference type="Proteomes" id="UP000179934"/>
    </source>
</evidence>
<dbReference type="Pfam" id="PF08348">
    <property type="entry name" value="PAS_6"/>
    <property type="match status" value="1"/>
</dbReference>
<sequence length="223" mass="24342">MSDSSSCDEFLLDEESRHLIASFEPAVEALSALFGSGCEVVLHAFDNLHASVVKIANGHVTGRQEGAPVTDFALTKLQSTAGSQWSSYFTRTKEGKVMKSSSITIKNRHGKPVGMLCVNFSLETSLTNLLETFSPPATAIHVNNETFACSVDDLVSQVIEKVDQDSSLGSSVRNKEIVSRLYDMGIFDIKDTPQLVARMLGVSRHTVYLHIRNYKSSLVSPQA</sequence>
<dbReference type="RefSeq" id="WP_042019516.1">
    <property type="nucleotide sequence ID" value="NZ_CDBW01000013.1"/>
</dbReference>
<dbReference type="Pfam" id="PF13309">
    <property type="entry name" value="HTH_22"/>
    <property type="match status" value="1"/>
</dbReference>
<evidence type="ECO:0000313" key="3">
    <source>
        <dbReference type="EMBL" id="OHY94700.1"/>
    </source>
</evidence>
<reference evidence="3 4" key="1">
    <citation type="submission" date="2016-09" db="EMBL/GenBank/DDBJ databases">
        <title>Draft Genome Sequence of Aeromonas sobria Strain 08005, Isolated from Sick Rana catesbeiana.</title>
        <authorList>
            <person name="Yang Q."/>
        </authorList>
    </citation>
    <scope>NUCLEOTIDE SEQUENCE [LARGE SCALE GENOMIC DNA]</scope>
    <source>
        <strain evidence="3 4">08005</strain>
    </source>
</reference>
<proteinExistence type="predicted"/>
<evidence type="ECO:0000259" key="2">
    <source>
        <dbReference type="Pfam" id="PF13309"/>
    </source>
</evidence>
<feature type="domain" description="YheO-like" evidence="1">
    <location>
        <begin position="21"/>
        <end position="124"/>
    </location>
</feature>
<feature type="domain" description="Transcriptional regulator DauR-like HTH" evidence="2">
    <location>
        <begin position="151"/>
        <end position="212"/>
    </location>
</feature>
<dbReference type="InterPro" id="IPR039446">
    <property type="entry name" value="DauR-like"/>
</dbReference>
<evidence type="ECO:0000259" key="1">
    <source>
        <dbReference type="Pfam" id="PF08348"/>
    </source>
</evidence>
<dbReference type="PANTHER" id="PTHR35568:SF1">
    <property type="entry name" value="TRANSCRIPTIONAL REGULATOR DAUR"/>
    <property type="match status" value="1"/>
</dbReference>
<dbReference type="AlphaFoldDB" id="A0A1S2D159"/>
<dbReference type="InterPro" id="IPR013559">
    <property type="entry name" value="YheO"/>
</dbReference>
<comment type="caution">
    <text evidence="3">The sequence shown here is derived from an EMBL/GenBank/DDBJ whole genome shotgun (WGS) entry which is preliminary data.</text>
</comment>
<evidence type="ECO:0008006" key="5">
    <source>
        <dbReference type="Google" id="ProtNLM"/>
    </source>
</evidence>
<protein>
    <recommendedName>
        <fullName evidence="5">DNA-binding protein</fullName>
    </recommendedName>
</protein>
<dbReference type="EMBL" id="MKFU01000005">
    <property type="protein sequence ID" value="OHY94700.1"/>
    <property type="molecule type" value="Genomic_DNA"/>
</dbReference>
<dbReference type="PANTHER" id="PTHR35568">
    <property type="entry name" value="TRANSCRIPTIONAL REGULATOR DAUR"/>
    <property type="match status" value="1"/>
</dbReference>
<dbReference type="STRING" id="646.BJD16_09695"/>
<dbReference type="OrthoDB" id="9796595at2"/>
<gene>
    <name evidence="3" type="ORF">BJD16_09695</name>
</gene>
<organism evidence="3 4">
    <name type="scientific">Aeromonas sobria</name>
    <dbReference type="NCBI Taxonomy" id="646"/>
    <lineage>
        <taxon>Bacteria</taxon>
        <taxon>Pseudomonadati</taxon>
        <taxon>Pseudomonadota</taxon>
        <taxon>Gammaproteobacteria</taxon>
        <taxon>Aeromonadales</taxon>
        <taxon>Aeromonadaceae</taxon>
        <taxon>Aeromonas</taxon>
    </lineage>
</organism>
<dbReference type="Proteomes" id="UP000179934">
    <property type="component" value="Unassembled WGS sequence"/>
</dbReference>
<dbReference type="InterPro" id="IPR039445">
    <property type="entry name" value="DauR-like_HTH"/>
</dbReference>